<keyword evidence="1" id="KW-0596">Phosphopantetheine</keyword>
<reference evidence="4 5" key="1">
    <citation type="journal article" date="2024" name="J. Plant Pathol.">
        <title>Sequence and assembly of the genome of Seiridium unicorne, isolate CBS 538.82, causal agent of cypress canker disease.</title>
        <authorList>
            <person name="Scali E."/>
            <person name="Rocca G.D."/>
            <person name="Danti R."/>
            <person name="Garbelotto M."/>
            <person name="Barberini S."/>
            <person name="Baroncelli R."/>
            <person name="Emiliani G."/>
        </authorList>
    </citation>
    <scope>NUCLEOTIDE SEQUENCE [LARGE SCALE GENOMIC DNA]</scope>
    <source>
        <strain evidence="4 5">BM-138-508</strain>
    </source>
</reference>
<dbReference type="SUPFAM" id="SSF56801">
    <property type="entry name" value="Acetyl-CoA synthetase-like"/>
    <property type="match status" value="1"/>
</dbReference>
<proteinExistence type="predicted"/>
<evidence type="ECO:0000313" key="4">
    <source>
        <dbReference type="EMBL" id="KAK9414394.1"/>
    </source>
</evidence>
<name>A0ABR2UID3_9PEZI</name>
<gene>
    <name evidence="4" type="ORF">SUNI508_11236</name>
</gene>
<dbReference type="PANTHER" id="PTHR43439">
    <property type="entry name" value="PHENYLACETATE-COENZYME A LIGASE"/>
    <property type="match status" value="1"/>
</dbReference>
<evidence type="ECO:0000259" key="3">
    <source>
        <dbReference type="Pfam" id="PF00501"/>
    </source>
</evidence>
<feature type="domain" description="AMP-dependent synthetase/ligase" evidence="3">
    <location>
        <begin position="66"/>
        <end position="382"/>
    </location>
</feature>
<keyword evidence="2" id="KW-0597">Phosphoprotein</keyword>
<dbReference type="PANTHER" id="PTHR43439:SF2">
    <property type="entry name" value="ENZYME, PUTATIVE (JCVI)-RELATED"/>
    <property type="match status" value="1"/>
</dbReference>
<dbReference type="InterPro" id="IPR051414">
    <property type="entry name" value="Adenylate-forming_Reductase"/>
</dbReference>
<accession>A0ABR2UID3</accession>
<dbReference type="PROSITE" id="PS00455">
    <property type="entry name" value="AMP_BINDING"/>
    <property type="match status" value="1"/>
</dbReference>
<dbReference type="InterPro" id="IPR000873">
    <property type="entry name" value="AMP-dep_synth/lig_dom"/>
</dbReference>
<comment type="caution">
    <text evidence="4">The sequence shown here is derived from an EMBL/GenBank/DDBJ whole genome shotgun (WGS) entry which is preliminary data.</text>
</comment>
<dbReference type="Gene3D" id="3.40.50.12780">
    <property type="entry name" value="N-terminal domain of ligase-like"/>
    <property type="match status" value="1"/>
</dbReference>
<evidence type="ECO:0000256" key="2">
    <source>
        <dbReference type="ARBA" id="ARBA00022553"/>
    </source>
</evidence>
<organism evidence="4 5">
    <name type="scientific">Seiridium unicorne</name>
    <dbReference type="NCBI Taxonomy" id="138068"/>
    <lineage>
        <taxon>Eukaryota</taxon>
        <taxon>Fungi</taxon>
        <taxon>Dikarya</taxon>
        <taxon>Ascomycota</taxon>
        <taxon>Pezizomycotina</taxon>
        <taxon>Sordariomycetes</taxon>
        <taxon>Xylariomycetidae</taxon>
        <taxon>Amphisphaeriales</taxon>
        <taxon>Sporocadaceae</taxon>
        <taxon>Seiridium</taxon>
    </lineage>
</organism>
<dbReference type="Pfam" id="PF00501">
    <property type="entry name" value="AMP-binding"/>
    <property type="match status" value="1"/>
</dbReference>
<protein>
    <submittedName>
        <fullName evidence="4">AMP-dependent synthetase/ligase domain-containing protein</fullName>
    </submittedName>
</protein>
<evidence type="ECO:0000313" key="5">
    <source>
        <dbReference type="Proteomes" id="UP001408356"/>
    </source>
</evidence>
<dbReference type="InterPro" id="IPR042099">
    <property type="entry name" value="ANL_N_sf"/>
</dbReference>
<dbReference type="Pfam" id="PF23562">
    <property type="entry name" value="AMP-binding_C_3"/>
    <property type="match status" value="1"/>
</dbReference>
<dbReference type="EMBL" id="JARVKF010000427">
    <property type="protein sequence ID" value="KAK9414394.1"/>
    <property type="molecule type" value="Genomic_DNA"/>
</dbReference>
<evidence type="ECO:0000256" key="1">
    <source>
        <dbReference type="ARBA" id="ARBA00022450"/>
    </source>
</evidence>
<keyword evidence="5" id="KW-1185">Reference proteome</keyword>
<sequence length="610" mass="69304">MPRGGRVALSYILLLDHICPELLNQKMTAAEDTSPPTIWSTIIDTKSRETPGTVFCEILENDWREKGSRKITFAQFSRAVNRACWWLQQEFGPSKDFDSFTYVGDNDLRYTIMMVAAQKSERTMVIAELNRLTHPALLLFLEDTKCFRWLGGSEAHTGSGNALPDERPGTKLTTLPPLEHWLEDGDVLDYTFDKSWDEARTNVCFVIHSSGTTGIPKPLRYTLEMFAVADFVPRFTHEMKENPKNMFEPMLGTRVFWGAPPLWLGGVVGQLMAPMFWDIITIWPPVHEGTPTPASVVSGILEKFRPDGAFFVPSTLRDLSAQQTSLELVKKLNYVMYGGAPLDGWVGDLLCTELNLLVLLGSTETNIWPLHKLEDPKEWRYYRIDGRIGHRLEHFRDDLHELVIDRKPEHRRYQGAFMMFPGTDTWHSQGGQIPMEVFLLPKYGRQLPTMCEVSSKKTWLTASVGQDLYALHPTKPDLIQYRGRKDDLVKLVWLTKVRAGDMESALSSDARITEAMVGGEGRPTPFVILQLAESIERPSEEELWTIVRTLHEKFSAEVHIPRENILIADPGRPLRKLGKGTLDRRAILADYEKEISRVYYAPNGINGSGK</sequence>
<dbReference type="Proteomes" id="UP001408356">
    <property type="component" value="Unassembled WGS sequence"/>
</dbReference>
<dbReference type="InterPro" id="IPR020845">
    <property type="entry name" value="AMP-binding_CS"/>
</dbReference>